<sequence length="158" mass="17560">MGASTRIAGSRGVMSTKENASNIQKTNREAELLAKLEAAEKRYQALRDGLDSQALCVAGAQDKLTNAHSDPDHAIGKRPRTRYEDDKEENVIQGRKGKKREGAGEAENTYTNEDTLEIQAFFGCVERCQKVSQTQGEEAQHWLDLMQAPPRTIKIDNI</sequence>
<dbReference type="Proteomes" id="UP001437256">
    <property type="component" value="Unassembled WGS sequence"/>
</dbReference>
<feature type="region of interest" description="Disordered" evidence="1">
    <location>
        <begin position="1"/>
        <end position="25"/>
    </location>
</feature>
<keyword evidence="3" id="KW-1185">Reference proteome</keyword>
<feature type="compositionally biased region" description="Polar residues" evidence="1">
    <location>
        <begin position="16"/>
        <end position="25"/>
    </location>
</feature>
<reference evidence="2 3" key="1">
    <citation type="submission" date="2024-05" db="EMBL/GenBank/DDBJ databases">
        <title>A draft genome resource for the thread blight pathogen Marasmius tenuissimus strain MS-2.</title>
        <authorList>
            <person name="Yulfo-Soto G.E."/>
            <person name="Baruah I.K."/>
            <person name="Amoako-Attah I."/>
            <person name="Bukari Y."/>
            <person name="Meinhardt L.W."/>
            <person name="Bailey B.A."/>
            <person name="Cohen S.P."/>
        </authorList>
    </citation>
    <scope>NUCLEOTIDE SEQUENCE [LARGE SCALE GENOMIC DNA]</scope>
    <source>
        <strain evidence="2 3">MS-2</strain>
    </source>
</reference>
<dbReference type="EMBL" id="JBBXMP010000067">
    <property type="protein sequence ID" value="KAL0064098.1"/>
    <property type="molecule type" value="Genomic_DNA"/>
</dbReference>
<evidence type="ECO:0000313" key="2">
    <source>
        <dbReference type="EMBL" id="KAL0064098.1"/>
    </source>
</evidence>
<accession>A0ABR2ZTJ9</accession>
<name>A0ABR2ZTJ9_9AGAR</name>
<proteinExistence type="predicted"/>
<protein>
    <submittedName>
        <fullName evidence="2">Uncharacterized protein</fullName>
    </submittedName>
</protein>
<feature type="region of interest" description="Disordered" evidence="1">
    <location>
        <begin position="63"/>
        <end position="111"/>
    </location>
</feature>
<gene>
    <name evidence="2" type="ORF">AAF712_008958</name>
</gene>
<organism evidence="2 3">
    <name type="scientific">Marasmius tenuissimus</name>
    <dbReference type="NCBI Taxonomy" id="585030"/>
    <lineage>
        <taxon>Eukaryota</taxon>
        <taxon>Fungi</taxon>
        <taxon>Dikarya</taxon>
        <taxon>Basidiomycota</taxon>
        <taxon>Agaricomycotina</taxon>
        <taxon>Agaricomycetes</taxon>
        <taxon>Agaricomycetidae</taxon>
        <taxon>Agaricales</taxon>
        <taxon>Marasmiineae</taxon>
        <taxon>Marasmiaceae</taxon>
        <taxon>Marasmius</taxon>
    </lineage>
</organism>
<evidence type="ECO:0000313" key="3">
    <source>
        <dbReference type="Proteomes" id="UP001437256"/>
    </source>
</evidence>
<comment type="caution">
    <text evidence="2">The sequence shown here is derived from an EMBL/GenBank/DDBJ whole genome shotgun (WGS) entry which is preliminary data.</text>
</comment>
<evidence type="ECO:0000256" key="1">
    <source>
        <dbReference type="SAM" id="MobiDB-lite"/>
    </source>
</evidence>
<feature type="compositionally biased region" description="Basic and acidic residues" evidence="1">
    <location>
        <begin position="69"/>
        <end position="85"/>
    </location>
</feature>